<dbReference type="Pfam" id="PF00293">
    <property type="entry name" value="NUDIX"/>
    <property type="match status" value="1"/>
</dbReference>
<accession>A0ABQ5N4Q6</accession>
<reference evidence="5 6" key="1">
    <citation type="journal article" date="2024" name="Int. J. Syst. Evol. Microbiol.">
        <title>Clostridium omnivorum sp. nov., isolated from anoxic soil under the treatment of reductive soil disinfestation.</title>
        <authorList>
            <person name="Ueki A."/>
            <person name="Tonouchi A."/>
            <person name="Kaku N."/>
            <person name="Honma S."/>
            <person name="Ueki K."/>
        </authorList>
    </citation>
    <scope>NUCLEOTIDE SEQUENCE [LARGE SCALE GENOMIC DNA]</scope>
    <source>
        <strain evidence="5 6">E14</strain>
    </source>
</reference>
<dbReference type="InterPro" id="IPR000086">
    <property type="entry name" value="NUDIX_hydrolase_dom"/>
</dbReference>
<dbReference type="EMBL" id="BRXR01000001">
    <property type="protein sequence ID" value="GLC30191.1"/>
    <property type="molecule type" value="Genomic_DNA"/>
</dbReference>
<keyword evidence="6" id="KW-1185">Reference proteome</keyword>
<dbReference type="InterPro" id="IPR015797">
    <property type="entry name" value="NUDIX_hydrolase-like_dom_sf"/>
</dbReference>
<comment type="caution">
    <text evidence="5">The sequence shown here is derived from an EMBL/GenBank/DDBJ whole genome shotgun (WGS) entry which is preliminary data.</text>
</comment>
<proteinExistence type="inferred from homology"/>
<dbReference type="PROSITE" id="PS00893">
    <property type="entry name" value="NUDIX_BOX"/>
    <property type="match status" value="1"/>
</dbReference>
<dbReference type="SUPFAM" id="SSF55811">
    <property type="entry name" value="Nudix"/>
    <property type="match status" value="1"/>
</dbReference>
<dbReference type="InterPro" id="IPR020084">
    <property type="entry name" value="NUDIX_hydrolase_CS"/>
</dbReference>
<dbReference type="CDD" id="cd04677">
    <property type="entry name" value="NUDIX_Hydrolase"/>
    <property type="match status" value="1"/>
</dbReference>
<comment type="similarity">
    <text evidence="3">Belongs to the Nudix hydrolase family.</text>
</comment>
<dbReference type="PROSITE" id="PS51462">
    <property type="entry name" value="NUDIX"/>
    <property type="match status" value="1"/>
</dbReference>
<dbReference type="PANTHER" id="PTHR43046">
    <property type="entry name" value="GDP-MANNOSE MANNOSYL HYDROLASE"/>
    <property type="match status" value="1"/>
</dbReference>
<evidence type="ECO:0000259" key="4">
    <source>
        <dbReference type="PROSITE" id="PS51462"/>
    </source>
</evidence>
<keyword evidence="2 3" id="KW-0378">Hydrolase</keyword>
<feature type="domain" description="Nudix hydrolase" evidence="4">
    <location>
        <begin position="16"/>
        <end position="149"/>
    </location>
</feature>
<dbReference type="PANTHER" id="PTHR43046:SF2">
    <property type="entry name" value="8-OXO-DGTP DIPHOSPHATASE-RELATED"/>
    <property type="match status" value="1"/>
</dbReference>
<dbReference type="RefSeq" id="WP_264849453.1">
    <property type="nucleotide sequence ID" value="NZ_BRXR01000001.1"/>
</dbReference>
<protein>
    <submittedName>
        <fullName evidence="5">DNA mismatch repair protein MutT</fullName>
    </submittedName>
</protein>
<name>A0ABQ5N4Q6_9CLOT</name>
<organism evidence="5 6">
    <name type="scientific">Clostridium omnivorum</name>
    <dbReference type="NCBI Taxonomy" id="1604902"/>
    <lineage>
        <taxon>Bacteria</taxon>
        <taxon>Bacillati</taxon>
        <taxon>Bacillota</taxon>
        <taxon>Clostridia</taxon>
        <taxon>Eubacteriales</taxon>
        <taxon>Clostridiaceae</taxon>
        <taxon>Clostridium</taxon>
    </lineage>
</organism>
<evidence type="ECO:0000256" key="1">
    <source>
        <dbReference type="ARBA" id="ARBA00001946"/>
    </source>
</evidence>
<comment type="cofactor">
    <cofactor evidence="1">
        <name>Mg(2+)</name>
        <dbReference type="ChEBI" id="CHEBI:18420"/>
    </cofactor>
</comment>
<evidence type="ECO:0000256" key="2">
    <source>
        <dbReference type="ARBA" id="ARBA00022801"/>
    </source>
</evidence>
<dbReference type="PRINTS" id="PR00502">
    <property type="entry name" value="NUDIXFAMILY"/>
</dbReference>
<dbReference type="Proteomes" id="UP001208567">
    <property type="component" value="Unassembled WGS sequence"/>
</dbReference>
<evidence type="ECO:0000256" key="3">
    <source>
        <dbReference type="RuleBase" id="RU003476"/>
    </source>
</evidence>
<evidence type="ECO:0000313" key="5">
    <source>
        <dbReference type="EMBL" id="GLC30191.1"/>
    </source>
</evidence>
<dbReference type="InterPro" id="IPR020476">
    <property type="entry name" value="Nudix_hydrolase"/>
</dbReference>
<dbReference type="Gene3D" id="3.90.79.10">
    <property type="entry name" value="Nucleoside Triphosphate Pyrophosphohydrolase"/>
    <property type="match status" value="1"/>
</dbReference>
<sequence>MNYVKYLRDKIGHDVINLTGVNVLIINENNQILLQRRGTYPFKWGLIGGITELGEALEDTAIREAKEETGLDIKDLSLLGTTSGEKCYIHFPNEDKAYFITVGYITKSFSGELMVDGLETKELKFFSYEDLPNNIPDSHRIFLDKYFNGKASIKEAD</sequence>
<evidence type="ECO:0000313" key="6">
    <source>
        <dbReference type="Proteomes" id="UP001208567"/>
    </source>
</evidence>
<gene>
    <name evidence="5" type="ORF">bsdE14_16010</name>
</gene>